<feature type="chain" id="PRO_5045128329" description="Excalibur calcium-binding domain-containing protein" evidence="1">
    <location>
        <begin position="21"/>
        <end position="115"/>
    </location>
</feature>
<comment type="caution">
    <text evidence="2">The sequence shown here is derived from an EMBL/GenBank/DDBJ whole genome shotgun (WGS) entry which is preliminary data.</text>
</comment>
<proteinExistence type="predicted"/>
<keyword evidence="3" id="KW-1185">Reference proteome</keyword>
<dbReference type="PROSITE" id="PS51257">
    <property type="entry name" value="PROKAR_LIPOPROTEIN"/>
    <property type="match status" value="1"/>
</dbReference>
<evidence type="ECO:0000256" key="1">
    <source>
        <dbReference type="SAM" id="SignalP"/>
    </source>
</evidence>
<evidence type="ECO:0000313" key="3">
    <source>
        <dbReference type="Proteomes" id="UP000741013"/>
    </source>
</evidence>
<gene>
    <name evidence="2" type="ORF">JOM49_003259</name>
</gene>
<sequence length="115" mass="12223">MMKKIVVAGALFLLSGCAGTPGKAVPLAPLATPVPAAPTQTVVVQPPVTVTAPPPVVQAQPRPQPPRNQTACQWMHTNGYSYTAALSAWQDAGYPLNWDADRDGWPCEQTFGDRN</sequence>
<evidence type="ECO:0008006" key="4">
    <source>
        <dbReference type="Google" id="ProtNLM"/>
    </source>
</evidence>
<reference evidence="2 3" key="1">
    <citation type="submission" date="2021-03" db="EMBL/GenBank/DDBJ databases">
        <title>Sequencing the genomes of 1000 actinobacteria strains.</title>
        <authorList>
            <person name="Klenk H.-P."/>
        </authorList>
    </citation>
    <scope>NUCLEOTIDE SEQUENCE [LARGE SCALE GENOMIC DNA]</scope>
    <source>
        <strain evidence="2 3">DSM 45510</strain>
    </source>
</reference>
<name>A0ABS4PSA7_9PSEU</name>
<dbReference type="EMBL" id="JAGGMS010000001">
    <property type="protein sequence ID" value="MBP2181733.1"/>
    <property type="molecule type" value="Genomic_DNA"/>
</dbReference>
<accession>A0ABS4PSA7</accession>
<evidence type="ECO:0000313" key="2">
    <source>
        <dbReference type="EMBL" id="MBP2181733.1"/>
    </source>
</evidence>
<organism evidence="2 3">
    <name type="scientific">Amycolatopsis magusensis</name>
    <dbReference type="NCBI Taxonomy" id="882444"/>
    <lineage>
        <taxon>Bacteria</taxon>
        <taxon>Bacillati</taxon>
        <taxon>Actinomycetota</taxon>
        <taxon>Actinomycetes</taxon>
        <taxon>Pseudonocardiales</taxon>
        <taxon>Pseudonocardiaceae</taxon>
        <taxon>Amycolatopsis</taxon>
    </lineage>
</organism>
<protein>
    <recommendedName>
        <fullName evidence="4">Excalibur calcium-binding domain-containing protein</fullName>
    </recommendedName>
</protein>
<keyword evidence="1" id="KW-0732">Signal</keyword>
<dbReference type="Proteomes" id="UP000741013">
    <property type="component" value="Unassembled WGS sequence"/>
</dbReference>
<dbReference type="RefSeq" id="WP_209665117.1">
    <property type="nucleotide sequence ID" value="NZ_JAGGMS010000001.1"/>
</dbReference>
<feature type="signal peptide" evidence="1">
    <location>
        <begin position="1"/>
        <end position="20"/>
    </location>
</feature>